<organism evidence="1 2">
    <name type="scientific">Brassica oleracea var. oleracea</name>
    <dbReference type="NCBI Taxonomy" id="109376"/>
    <lineage>
        <taxon>Eukaryota</taxon>
        <taxon>Viridiplantae</taxon>
        <taxon>Streptophyta</taxon>
        <taxon>Embryophyta</taxon>
        <taxon>Tracheophyta</taxon>
        <taxon>Spermatophyta</taxon>
        <taxon>Magnoliopsida</taxon>
        <taxon>eudicotyledons</taxon>
        <taxon>Gunneridae</taxon>
        <taxon>Pentapetalae</taxon>
        <taxon>rosids</taxon>
        <taxon>malvids</taxon>
        <taxon>Brassicales</taxon>
        <taxon>Brassicaceae</taxon>
        <taxon>Brassiceae</taxon>
        <taxon>Brassica</taxon>
    </lineage>
</organism>
<keyword evidence="2" id="KW-1185">Reference proteome</keyword>
<accession>A0A0D3B442</accession>
<dbReference type="Proteomes" id="UP000032141">
    <property type="component" value="Chromosome C3"/>
</dbReference>
<dbReference type="Gramene" id="Bo3g024210.1">
    <property type="protein sequence ID" value="Bo3g024210.1"/>
    <property type="gene ID" value="Bo3g024210"/>
</dbReference>
<name>A0A0D3B442_BRAOL</name>
<evidence type="ECO:0000313" key="2">
    <source>
        <dbReference type="Proteomes" id="UP000032141"/>
    </source>
</evidence>
<evidence type="ECO:0000313" key="1">
    <source>
        <dbReference type="EnsemblPlants" id="Bo3g024210.1"/>
    </source>
</evidence>
<dbReference type="HOGENOM" id="CLU_2999278_0_0_1"/>
<sequence length="59" mass="7093">MLNASQFGRVLQMGTHTFSVTFLHFILSRQLVTVKEFELWWLFVGKPIRYVTTVLQYKW</sequence>
<dbReference type="EnsemblPlants" id="Bo3g024210.1">
    <property type="protein sequence ID" value="Bo3g024210.1"/>
    <property type="gene ID" value="Bo3g024210"/>
</dbReference>
<dbReference type="AlphaFoldDB" id="A0A0D3B442"/>
<reference evidence="1" key="2">
    <citation type="submission" date="2015-03" db="UniProtKB">
        <authorList>
            <consortium name="EnsemblPlants"/>
        </authorList>
    </citation>
    <scope>IDENTIFICATION</scope>
</reference>
<proteinExistence type="predicted"/>
<protein>
    <submittedName>
        <fullName evidence="1">Uncharacterized protein</fullName>
    </submittedName>
</protein>
<reference evidence="1 2" key="1">
    <citation type="journal article" date="2014" name="Genome Biol.">
        <title>Transcriptome and methylome profiling reveals relics of genome dominance in the mesopolyploid Brassica oleracea.</title>
        <authorList>
            <person name="Parkin I.A."/>
            <person name="Koh C."/>
            <person name="Tang H."/>
            <person name="Robinson S.J."/>
            <person name="Kagale S."/>
            <person name="Clarke W.E."/>
            <person name="Town C.D."/>
            <person name="Nixon J."/>
            <person name="Krishnakumar V."/>
            <person name="Bidwell S.L."/>
            <person name="Denoeud F."/>
            <person name="Belcram H."/>
            <person name="Links M.G."/>
            <person name="Just J."/>
            <person name="Clarke C."/>
            <person name="Bender T."/>
            <person name="Huebert T."/>
            <person name="Mason A.S."/>
            <person name="Pires J.C."/>
            <person name="Barker G."/>
            <person name="Moore J."/>
            <person name="Walley P.G."/>
            <person name="Manoli S."/>
            <person name="Batley J."/>
            <person name="Edwards D."/>
            <person name="Nelson M.N."/>
            <person name="Wang X."/>
            <person name="Paterson A.H."/>
            <person name="King G."/>
            <person name="Bancroft I."/>
            <person name="Chalhoub B."/>
            <person name="Sharpe A.G."/>
        </authorList>
    </citation>
    <scope>NUCLEOTIDE SEQUENCE</scope>
    <source>
        <strain evidence="1 2">cv. TO1000</strain>
    </source>
</reference>